<reference evidence="1" key="1">
    <citation type="journal article" date="2018" name="Genome Biol.">
        <title>SKESA: strategic k-mer extension for scrupulous assemblies.</title>
        <authorList>
            <person name="Souvorov A."/>
            <person name="Agarwala R."/>
            <person name="Lipman D.J."/>
        </authorList>
    </citation>
    <scope>NUCLEOTIDE SEQUENCE</scope>
    <source>
        <strain evidence="1">C8</strain>
    </source>
</reference>
<dbReference type="EMBL" id="DACTCB010000031">
    <property type="protein sequence ID" value="HAT4309359.1"/>
    <property type="molecule type" value="Genomic_DNA"/>
</dbReference>
<gene>
    <name evidence="1" type="ORF">I9080_003215</name>
</gene>
<reference evidence="1" key="2">
    <citation type="submission" date="2020-07" db="EMBL/GenBank/DDBJ databases">
        <authorList>
            <consortium name="NCBI Pathogen Detection Project"/>
        </authorList>
    </citation>
    <scope>NUCLEOTIDE SEQUENCE</scope>
    <source>
        <strain evidence="1">C8</strain>
    </source>
</reference>
<comment type="caution">
    <text evidence="1">The sequence shown here is derived from an EMBL/GenBank/DDBJ whole genome shotgun (WGS) entry which is preliminary data.</text>
</comment>
<dbReference type="AlphaFoldDB" id="A0A8H9R0A0"/>
<organism evidence="1">
    <name type="scientific">Clostridium perfringens</name>
    <dbReference type="NCBI Taxonomy" id="1502"/>
    <lineage>
        <taxon>Bacteria</taxon>
        <taxon>Bacillati</taxon>
        <taxon>Bacillota</taxon>
        <taxon>Clostridia</taxon>
        <taxon>Eubacteriales</taxon>
        <taxon>Clostridiaceae</taxon>
        <taxon>Clostridium</taxon>
    </lineage>
</organism>
<protein>
    <submittedName>
        <fullName evidence="1">Uncharacterized protein</fullName>
    </submittedName>
</protein>
<name>A0A8H9R0A0_CLOPF</name>
<evidence type="ECO:0000313" key="1">
    <source>
        <dbReference type="EMBL" id="HAT4309359.1"/>
    </source>
</evidence>
<sequence>METLLTKRIKEALRSYKPILSGLRTIRWAEEVNTGKGYVDSIRFENFIENEDEVYTCEKFNLPISKAKIKCSKEKCSGCVLKNGNLDKARYGILTTCFEIKITKSDFKSKNGHNFEGNKNYYVVPKELYENIKDEVPEDIGIILFYNNGHLRIKKECLLKDITSKKLNELLFNALKKWCDFNN</sequence>
<dbReference type="Proteomes" id="UP000859547">
    <property type="component" value="Unassembled WGS sequence"/>
</dbReference>
<dbReference type="RefSeq" id="WP_004456482.1">
    <property type="nucleotide sequence ID" value="NZ_CATNXJ010000017.1"/>
</dbReference>
<accession>A0A8H9R0A0</accession>
<proteinExistence type="predicted"/>